<keyword evidence="2" id="KW-0677">Repeat</keyword>
<dbReference type="EMBL" id="CAJZBQ010000056">
    <property type="protein sequence ID" value="CAG9333221.1"/>
    <property type="molecule type" value="Genomic_DNA"/>
</dbReference>
<dbReference type="InterPro" id="IPR015943">
    <property type="entry name" value="WD40/YVTN_repeat-like_dom_sf"/>
</dbReference>
<keyword evidence="1 3" id="KW-0853">WD repeat</keyword>
<feature type="repeat" description="WD" evidence="3">
    <location>
        <begin position="453"/>
        <end position="494"/>
    </location>
</feature>
<dbReference type="AlphaFoldDB" id="A0AAU9KGU7"/>
<dbReference type="PRINTS" id="PR00320">
    <property type="entry name" value="GPROTEINBRPT"/>
</dbReference>
<dbReference type="InterPro" id="IPR045160">
    <property type="entry name" value="ATG16"/>
</dbReference>
<dbReference type="GO" id="GO:0000045">
    <property type="term" value="P:autophagosome assembly"/>
    <property type="evidence" value="ECO:0007669"/>
    <property type="project" value="InterPro"/>
</dbReference>
<dbReference type="PANTHER" id="PTHR19878:SF8">
    <property type="entry name" value="AUTOPHAGY-RELATED 16, ISOFORM F"/>
    <property type="match status" value="1"/>
</dbReference>
<dbReference type="Pfam" id="PF08614">
    <property type="entry name" value="ATG16"/>
    <property type="match status" value="1"/>
</dbReference>
<keyword evidence="7" id="KW-1185">Reference proteome</keyword>
<dbReference type="InterPro" id="IPR020472">
    <property type="entry name" value="WD40_PAC1"/>
</dbReference>
<proteinExistence type="predicted"/>
<evidence type="ECO:0000256" key="1">
    <source>
        <dbReference type="ARBA" id="ARBA00022574"/>
    </source>
</evidence>
<dbReference type="PROSITE" id="PS00678">
    <property type="entry name" value="WD_REPEATS_1"/>
    <property type="match status" value="2"/>
</dbReference>
<feature type="domain" description="Autophagy-related protein 16" evidence="5">
    <location>
        <begin position="9"/>
        <end position="189"/>
    </location>
</feature>
<dbReference type="InterPro" id="IPR013923">
    <property type="entry name" value="Autophagy-rel_prot_16_dom"/>
</dbReference>
<feature type="repeat" description="WD" evidence="3">
    <location>
        <begin position="496"/>
        <end position="528"/>
    </location>
</feature>
<evidence type="ECO:0000256" key="4">
    <source>
        <dbReference type="SAM" id="Coils"/>
    </source>
</evidence>
<dbReference type="CDD" id="cd00200">
    <property type="entry name" value="WD40"/>
    <property type="match status" value="1"/>
</dbReference>
<reference evidence="6" key="1">
    <citation type="submission" date="2021-09" db="EMBL/GenBank/DDBJ databases">
        <authorList>
            <consortium name="AG Swart"/>
            <person name="Singh M."/>
            <person name="Singh A."/>
            <person name="Seah K."/>
            <person name="Emmerich C."/>
        </authorList>
    </citation>
    <scope>NUCLEOTIDE SEQUENCE</scope>
    <source>
        <strain evidence="6">ATCC30299</strain>
    </source>
</reference>
<protein>
    <recommendedName>
        <fullName evidence="5">Autophagy-related protein 16 domain-containing protein</fullName>
    </recommendedName>
</protein>
<dbReference type="PROSITE" id="PS50294">
    <property type="entry name" value="WD_REPEATS_REGION"/>
    <property type="match status" value="3"/>
</dbReference>
<organism evidence="6 7">
    <name type="scientific">Blepharisma stoltei</name>
    <dbReference type="NCBI Taxonomy" id="1481888"/>
    <lineage>
        <taxon>Eukaryota</taxon>
        <taxon>Sar</taxon>
        <taxon>Alveolata</taxon>
        <taxon>Ciliophora</taxon>
        <taxon>Postciliodesmatophora</taxon>
        <taxon>Heterotrichea</taxon>
        <taxon>Heterotrichida</taxon>
        <taxon>Blepharismidae</taxon>
        <taxon>Blepharisma</taxon>
    </lineage>
</organism>
<evidence type="ECO:0000313" key="7">
    <source>
        <dbReference type="Proteomes" id="UP001162131"/>
    </source>
</evidence>
<dbReference type="Proteomes" id="UP001162131">
    <property type="component" value="Unassembled WGS sequence"/>
</dbReference>
<evidence type="ECO:0000256" key="2">
    <source>
        <dbReference type="ARBA" id="ARBA00022737"/>
    </source>
</evidence>
<feature type="repeat" description="WD" evidence="3">
    <location>
        <begin position="282"/>
        <end position="323"/>
    </location>
</feature>
<evidence type="ECO:0000256" key="3">
    <source>
        <dbReference type="PROSITE-ProRule" id="PRU00221"/>
    </source>
</evidence>
<dbReference type="PANTHER" id="PTHR19878">
    <property type="entry name" value="AUTOPHAGY PROTEIN 16-LIKE"/>
    <property type="match status" value="1"/>
</dbReference>
<accession>A0AAU9KGU7</accession>
<dbReference type="PROSITE" id="PS50082">
    <property type="entry name" value="WD_REPEATS_2"/>
    <property type="match status" value="5"/>
</dbReference>
<evidence type="ECO:0000259" key="5">
    <source>
        <dbReference type="Pfam" id="PF08614"/>
    </source>
</evidence>
<evidence type="ECO:0000313" key="6">
    <source>
        <dbReference type="EMBL" id="CAG9333221.1"/>
    </source>
</evidence>
<gene>
    <name evidence="6" type="ORF">BSTOLATCC_MIC58039</name>
</gene>
<comment type="caution">
    <text evidence="6">The sequence shown here is derived from an EMBL/GenBank/DDBJ whole genome shotgun (WGS) entry which is preliminary data.</text>
</comment>
<feature type="coiled-coil region" evidence="4">
    <location>
        <begin position="65"/>
        <end position="183"/>
    </location>
</feature>
<dbReference type="SUPFAM" id="SSF50978">
    <property type="entry name" value="WD40 repeat-like"/>
    <property type="match status" value="1"/>
</dbReference>
<sequence>MEESWRDTIITRLHERNCTQTTPFQHIIPAYINLQKQYRETYTQKTTLERENLVIKKTTADPLIIEELKENVNKLKAELMDSYKNKHENVSSVLILKEEKEKLGSTLDLTNRELEALRTRIEECEEDIKEKDLATKQLKSANELLFNENDDLKHKLDEQIQEVLKLKHENQQLLERMLKLKEDQITQMNELNEYYESILRREKALETFKPGPDVDLSFETSSGRELVRPVSVPVRTLHKIMGHGGEISAVSYNDGGNLIVTAGSDNFVKLWDPTKGQEKMCLRGMPRGALDASISPGTELIMAGSTDNNAYIWNYATARVKHTLTGHAGKVCSSIFFNNKLSAVTGSEDRTMRIWDVAKGYCSKTITVFSSCLGVCLSHEDSIMASAHNDGHLRIWASRTGENIQDLPLHDLPTTHTAICWNGHYAATSSKDNTISILDLRMFEKLVTLSHPDYQNSGKFSKICWSSDSRYIVAGGHNGWVFIWDINSGKADTILKNEHSNPVIAVSWKPRGSQFVSVDSVGGIVVWD</sequence>
<dbReference type="InterPro" id="IPR036322">
    <property type="entry name" value="WD40_repeat_dom_sf"/>
</dbReference>
<dbReference type="InterPro" id="IPR001680">
    <property type="entry name" value="WD40_rpt"/>
</dbReference>
<dbReference type="Gene3D" id="2.130.10.10">
    <property type="entry name" value="YVTN repeat-like/Quinoprotein amine dehydrogenase"/>
    <property type="match status" value="2"/>
</dbReference>
<keyword evidence="4" id="KW-0175">Coiled coil</keyword>
<dbReference type="SMART" id="SM00320">
    <property type="entry name" value="WD40"/>
    <property type="match status" value="7"/>
</dbReference>
<dbReference type="InterPro" id="IPR019775">
    <property type="entry name" value="WD40_repeat_CS"/>
</dbReference>
<feature type="repeat" description="WD" evidence="3">
    <location>
        <begin position="240"/>
        <end position="272"/>
    </location>
</feature>
<name>A0AAU9KGU7_9CILI</name>
<feature type="repeat" description="WD" evidence="3">
    <location>
        <begin position="324"/>
        <end position="365"/>
    </location>
</feature>
<dbReference type="Pfam" id="PF00400">
    <property type="entry name" value="WD40"/>
    <property type="match status" value="3"/>
</dbReference>